<keyword evidence="3" id="KW-1185">Reference proteome</keyword>
<comment type="caution">
    <text evidence="2">The sequence shown here is derived from an EMBL/GenBank/DDBJ whole genome shotgun (WGS) entry which is preliminary data.</text>
</comment>
<reference evidence="2 3" key="1">
    <citation type="journal article" date="2024" name="IMA Fungus">
        <title>Apiospora arundinis, a panoply of carbohydrate-active enzymes and secondary metabolites.</title>
        <authorList>
            <person name="Sorensen T."/>
            <person name="Petersen C."/>
            <person name="Muurmann A.T."/>
            <person name="Christiansen J.V."/>
            <person name="Brundto M.L."/>
            <person name="Overgaard C.K."/>
            <person name="Boysen A.T."/>
            <person name="Wollenberg R.D."/>
            <person name="Larsen T.O."/>
            <person name="Sorensen J.L."/>
            <person name="Nielsen K.L."/>
            <person name="Sondergaard T.E."/>
        </authorList>
    </citation>
    <scope>NUCLEOTIDE SEQUENCE [LARGE SCALE GENOMIC DNA]</scope>
    <source>
        <strain evidence="2 3">AAU 773</strain>
    </source>
</reference>
<proteinExistence type="predicted"/>
<accession>A0ABR2IS23</accession>
<name>A0ABR2IS23_9PEZI</name>
<organism evidence="2 3">
    <name type="scientific">Apiospora arundinis</name>
    <dbReference type="NCBI Taxonomy" id="335852"/>
    <lineage>
        <taxon>Eukaryota</taxon>
        <taxon>Fungi</taxon>
        <taxon>Dikarya</taxon>
        <taxon>Ascomycota</taxon>
        <taxon>Pezizomycotina</taxon>
        <taxon>Sordariomycetes</taxon>
        <taxon>Xylariomycetidae</taxon>
        <taxon>Amphisphaeriales</taxon>
        <taxon>Apiosporaceae</taxon>
        <taxon>Apiospora</taxon>
    </lineage>
</organism>
<protein>
    <submittedName>
        <fullName evidence="2">Uncharacterized protein</fullName>
    </submittedName>
</protein>
<evidence type="ECO:0000313" key="3">
    <source>
        <dbReference type="Proteomes" id="UP001390339"/>
    </source>
</evidence>
<dbReference type="EMBL" id="JAPCWZ010000004">
    <property type="protein sequence ID" value="KAK8867647.1"/>
    <property type="molecule type" value="Genomic_DNA"/>
</dbReference>
<dbReference type="Proteomes" id="UP001390339">
    <property type="component" value="Unassembled WGS sequence"/>
</dbReference>
<sequence>MPDDVSECSEGGGAEIGWGDDEEMVLQDFNSNEDYSEEDYETAIDDDSDDDSVPEDYDMAVDYEVRFRSQKGPMAIDAIMN</sequence>
<evidence type="ECO:0000313" key="2">
    <source>
        <dbReference type="EMBL" id="KAK8867647.1"/>
    </source>
</evidence>
<gene>
    <name evidence="2" type="ORF">PGQ11_006225</name>
</gene>
<feature type="compositionally biased region" description="Acidic residues" evidence="1">
    <location>
        <begin position="34"/>
        <end position="55"/>
    </location>
</feature>
<feature type="region of interest" description="Disordered" evidence="1">
    <location>
        <begin position="1"/>
        <end position="55"/>
    </location>
</feature>
<evidence type="ECO:0000256" key="1">
    <source>
        <dbReference type="SAM" id="MobiDB-lite"/>
    </source>
</evidence>